<sequence>MTSRPHPADDQNTSQPPRVGRAEGCIAPATSIGDAFNILSSAATGEALKRVRELNSNSEPEVLHKLRVALRRLRTLWWVFQPLLDKQDARSHRGEFKSLAAAAGKTRDWDVLRELLSAAPSGDSFEALIARVDQHRSSALAFSNRIIGNAGVERIVEHAVRVARNQIEAQTTPMRLDEFATTRAGRAEVMLKKRIKRVASNPNADYADLHEIRIAGKRLRYSLEFLAPVLDGHYVATIERLAQVQQQLGDLNDLVTGETLLREYAFQLGESHASKKAIKYLEEQQRLRKIAAHDMLRANF</sequence>
<gene>
    <name evidence="3" type="ORF">SAMN05443245_3879</name>
</gene>
<dbReference type="Pfam" id="PF05235">
    <property type="entry name" value="CHAD"/>
    <property type="match status" value="1"/>
</dbReference>
<dbReference type="InterPro" id="IPR007899">
    <property type="entry name" value="CHAD_dom"/>
</dbReference>
<dbReference type="Gene3D" id="1.40.20.10">
    <property type="entry name" value="CHAD domain"/>
    <property type="match status" value="1"/>
</dbReference>
<dbReference type="SMART" id="SM00880">
    <property type="entry name" value="CHAD"/>
    <property type="match status" value="1"/>
</dbReference>
<feature type="region of interest" description="Disordered" evidence="1">
    <location>
        <begin position="1"/>
        <end position="22"/>
    </location>
</feature>
<dbReference type="PROSITE" id="PS51708">
    <property type="entry name" value="CHAD"/>
    <property type="match status" value="1"/>
</dbReference>
<feature type="domain" description="CHAD" evidence="2">
    <location>
        <begin position="29"/>
        <end position="300"/>
    </location>
</feature>
<proteinExistence type="predicted"/>
<dbReference type="PANTHER" id="PTHR39339">
    <property type="entry name" value="SLR1444 PROTEIN"/>
    <property type="match status" value="1"/>
</dbReference>
<evidence type="ECO:0000256" key="1">
    <source>
        <dbReference type="SAM" id="MobiDB-lite"/>
    </source>
</evidence>
<dbReference type="AlphaFoldDB" id="A0A1H1HHC7"/>
<name>A0A1H1HHC7_9BURK</name>
<dbReference type="RefSeq" id="WP_074767675.1">
    <property type="nucleotide sequence ID" value="NZ_FNKP01000002.1"/>
</dbReference>
<organism evidence="3 4">
    <name type="scientific">Paraburkholderia fungorum</name>
    <dbReference type="NCBI Taxonomy" id="134537"/>
    <lineage>
        <taxon>Bacteria</taxon>
        <taxon>Pseudomonadati</taxon>
        <taxon>Pseudomonadota</taxon>
        <taxon>Betaproteobacteria</taxon>
        <taxon>Burkholderiales</taxon>
        <taxon>Burkholderiaceae</taxon>
        <taxon>Paraburkholderia</taxon>
    </lineage>
</organism>
<evidence type="ECO:0000313" key="4">
    <source>
        <dbReference type="Proteomes" id="UP000183487"/>
    </source>
</evidence>
<dbReference type="PANTHER" id="PTHR39339:SF1">
    <property type="entry name" value="CHAD DOMAIN-CONTAINING PROTEIN"/>
    <property type="match status" value="1"/>
</dbReference>
<evidence type="ECO:0000259" key="2">
    <source>
        <dbReference type="PROSITE" id="PS51708"/>
    </source>
</evidence>
<dbReference type="EMBL" id="FNKP01000002">
    <property type="protein sequence ID" value="SDR24506.1"/>
    <property type="molecule type" value="Genomic_DNA"/>
</dbReference>
<keyword evidence="4" id="KW-1185">Reference proteome</keyword>
<dbReference type="InterPro" id="IPR038186">
    <property type="entry name" value="CHAD_dom_sf"/>
</dbReference>
<protein>
    <submittedName>
        <fullName evidence="3">CHAD domain-containing protein</fullName>
    </submittedName>
</protein>
<accession>A0A1H1HHC7</accession>
<reference evidence="4" key="1">
    <citation type="submission" date="2016-10" db="EMBL/GenBank/DDBJ databases">
        <authorList>
            <person name="Varghese N."/>
        </authorList>
    </citation>
    <scope>NUCLEOTIDE SEQUENCE [LARGE SCALE GENOMIC DNA]</scope>
    <source>
        <strain evidence="4">GAS106B</strain>
    </source>
</reference>
<evidence type="ECO:0000313" key="3">
    <source>
        <dbReference type="EMBL" id="SDR24506.1"/>
    </source>
</evidence>
<dbReference type="Proteomes" id="UP000183487">
    <property type="component" value="Unassembled WGS sequence"/>
</dbReference>